<name>A0A8R2FDT1_ACYPI</name>
<dbReference type="Pfam" id="PF00098">
    <property type="entry name" value="zf-CCHC"/>
    <property type="match status" value="2"/>
</dbReference>
<dbReference type="InterPro" id="IPR051714">
    <property type="entry name" value="Znf_CCHC_NABP"/>
</dbReference>
<dbReference type="PROSITE" id="PS50158">
    <property type="entry name" value="ZF_CCHC"/>
    <property type="match status" value="2"/>
</dbReference>
<dbReference type="GO" id="GO:0003676">
    <property type="term" value="F:nucleic acid binding"/>
    <property type="evidence" value="ECO:0007669"/>
    <property type="project" value="InterPro"/>
</dbReference>
<dbReference type="OrthoDB" id="6629792at2759"/>
<dbReference type="GO" id="GO:0008270">
    <property type="term" value="F:zinc ion binding"/>
    <property type="evidence" value="ECO:0007669"/>
    <property type="project" value="UniProtKB-KW"/>
</dbReference>
<dbReference type="RefSeq" id="XP_008189302.1">
    <property type="nucleotide sequence ID" value="XM_008191080.1"/>
</dbReference>
<reference evidence="3" key="2">
    <citation type="submission" date="2022-06" db="UniProtKB">
        <authorList>
            <consortium name="EnsemblMetazoa"/>
        </authorList>
    </citation>
    <scope>IDENTIFICATION</scope>
</reference>
<accession>A0A8R2FDT1</accession>
<keyword evidence="1" id="KW-0863">Zinc-finger</keyword>
<dbReference type="SUPFAM" id="SSF57756">
    <property type="entry name" value="Retrovirus zinc finger-like domains"/>
    <property type="match status" value="1"/>
</dbReference>
<evidence type="ECO:0000313" key="4">
    <source>
        <dbReference type="Proteomes" id="UP000007819"/>
    </source>
</evidence>
<keyword evidence="1" id="KW-0862">Zinc</keyword>
<sequence>MHELAMQVGVPDDSLMDYIICGIPDAVVNKSVLYGASSILEFKIKLELYKRTCERREVESKDTTTAKQISTTPAAASEVRCYNCGGRGHQSRECPDAEKGPKCFACRAYGHMSSSCPVKSETQ</sequence>
<dbReference type="Gene3D" id="4.10.60.10">
    <property type="entry name" value="Zinc finger, CCHC-type"/>
    <property type="match status" value="1"/>
</dbReference>
<evidence type="ECO:0000256" key="1">
    <source>
        <dbReference type="PROSITE-ProRule" id="PRU00047"/>
    </source>
</evidence>
<evidence type="ECO:0000313" key="3">
    <source>
        <dbReference type="EnsemblMetazoa" id="XP_008189302.1"/>
    </source>
</evidence>
<protein>
    <recommendedName>
        <fullName evidence="2">CCHC-type domain-containing protein</fullName>
    </recommendedName>
</protein>
<proteinExistence type="predicted"/>
<dbReference type="PANTHER" id="PTHR23002">
    <property type="entry name" value="ZINC FINGER CCHC DOMAIN CONTAINING PROTEIN"/>
    <property type="match status" value="1"/>
</dbReference>
<dbReference type="SMART" id="SM00343">
    <property type="entry name" value="ZnF_C2HC"/>
    <property type="match status" value="2"/>
</dbReference>
<evidence type="ECO:0000259" key="2">
    <source>
        <dbReference type="PROSITE" id="PS50158"/>
    </source>
</evidence>
<dbReference type="InterPro" id="IPR001878">
    <property type="entry name" value="Znf_CCHC"/>
</dbReference>
<dbReference type="GeneID" id="103311457"/>
<reference evidence="4" key="1">
    <citation type="submission" date="2010-06" db="EMBL/GenBank/DDBJ databases">
        <authorList>
            <person name="Jiang H."/>
            <person name="Abraham K."/>
            <person name="Ali S."/>
            <person name="Alsbrooks S.L."/>
            <person name="Anim B.N."/>
            <person name="Anosike U.S."/>
            <person name="Attaway T."/>
            <person name="Bandaranaike D.P."/>
            <person name="Battles P.K."/>
            <person name="Bell S.N."/>
            <person name="Bell A.V."/>
            <person name="Beltran B."/>
            <person name="Bickham C."/>
            <person name="Bustamante Y."/>
            <person name="Caleb T."/>
            <person name="Canada A."/>
            <person name="Cardenas V."/>
            <person name="Carter K."/>
            <person name="Chacko J."/>
            <person name="Chandrabose M.N."/>
            <person name="Chavez D."/>
            <person name="Chavez A."/>
            <person name="Chen L."/>
            <person name="Chu H.-S."/>
            <person name="Claassen K.J."/>
            <person name="Cockrell R."/>
            <person name="Collins M."/>
            <person name="Cooper J.A."/>
            <person name="Cree A."/>
            <person name="Curry S.M."/>
            <person name="Da Y."/>
            <person name="Dao M.D."/>
            <person name="Das B."/>
            <person name="Davila M.-L."/>
            <person name="Davy-Carroll L."/>
            <person name="Denson S."/>
            <person name="Dinh H."/>
            <person name="Ebong V.E."/>
            <person name="Edwards J.R."/>
            <person name="Egan A."/>
            <person name="El-Daye J."/>
            <person name="Escobedo L."/>
            <person name="Fernandez S."/>
            <person name="Fernando P.R."/>
            <person name="Flagg N."/>
            <person name="Forbes L.D."/>
            <person name="Fowler R.G."/>
            <person name="Fu Q."/>
            <person name="Gabisi R.A."/>
            <person name="Ganer J."/>
            <person name="Garbino Pronczuk A."/>
            <person name="Garcia R.M."/>
            <person name="Garner T."/>
            <person name="Garrett T.E."/>
            <person name="Gonzalez D.A."/>
            <person name="Hamid H."/>
            <person name="Hawkins E.S."/>
            <person name="Hirani K."/>
            <person name="Hogues M.E."/>
            <person name="Hollins B."/>
            <person name="Hsiao C.-H."/>
            <person name="Jabil R."/>
            <person name="James M.L."/>
            <person name="Jhangiani S.N."/>
            <person name="Johnson B."/>
            <person name="Johnson Q."/>
            <person name="Joshi V."/>
            <person name="Kalu J.B."/>
            <person name="Kam C."/>
            <person name="Kashfia A."/>
            <person name="Keebler J."/>
            <person name="Kisamo H."/>
            <person name="Kovar C.L."/>
            <person name="Lago L.A."/>
            <person name="Lai C.-Y."/>
            <person name="Laidlaw J."/>
            <person name="Lara F."/>
            <person name="Le T.-K."/>
            <person name="Lee S.L."/>
            <person name="Legall F.H."/>
            <person name="Lemon S.J."/>
            <person name="Lewis L.R."/>
            <person name="Li B."/>
            <person name="Liu Y."/>
            <person name="Liu Y.-S."/>
            <person name="Lopez J."/>
            <person name="Lozado R.J."/>
            <person name="Lu J."/>
            <person name="Madu R.C."/>
            <person name="Maheshwari M."/>
            <person name="Maheshwari R."/>
            <person name="Malloy K."/>
            <person name="Martinez E."/>
            <person name="Mathew T."/>
            <person name="Mercado I.C."/>
            <person name="Mercado C."/>
            <person name="Meyer B."/>
            <person name="Montgomery K."/>
            <person name="Morgan M.B."/>
            <person name="Munidasa M."/>
            <person name="Nazareth L.V."/>
            <person name="Nelson J."/>
            <person name="Ng B.M."/>
            <person name="Nguyen N.B."/>
            <person name="Nguyen P.Q."/>
            <person name="Nguyen T."/>
            <person name="Obregon M."/>
            <person name="Okwuonu G.O."/>
            <person name="Onwere C.G."/>
            <person name="Orozco G."/>
            <person name="Parra A."/>
            <person name="Patel S."/>
            <person name="Patil S."/>
            <person name="Perez A."/>
            <person name="Perez Y."/>
            <person name="Pham C."/>
            <person name="Primus E.L."/>
            <person name="Pu L.-L."/>
            <person name="Puazo M."/>
            <person name="Qin X."/>
            <person name="Quiroz J.B."/>
            <person name="Reese J."/>
            <person name="Richards S."/>
            <person name="Rives C.M."/>
            <person name="Robberts R."/>
            <person name="Ruiz S.J."/>
            <person name="Ruiz M.J."/>
            <person name="Santibanez J."/>
            <person name="Schneider B.W."/>
            <person name="Sisson I."/>
            <person name="Smith M."/>
            <person name="Sodergren E."/>
            <person name="Song X.-Z."/>
            <person name="Song B.B."/>
            <person name="Summersgill H."/>
            <person name="Thelus R."/>
            <person name="Thornton R.D."/>
            <person name="Trejos Z.Y."/>
            <person name="Usmani K."/>
            <person name="Vattathil S."/>
            <person name="Villasana D."/>
            <person name="Walker D.L."/>
            <person name="Wang S."/>
            <person name="Wang K."/>
            <person name="White C.S."/>
            <person name="Williams A.C."/>
            <person name="Williamson J."/>
            <person name="Wilson K."/>
            <person name="Woghiren I.O."/>
            <person name="Woodworth J.R."/>
            <person name="Worley K.C."/>
            <person name="Wright R.A."/>
            <person name="Wu W."/>
            <person name="Young L."/>
            <person name="Zhang L."/>
            <person name="Zhang J."/>
            <person name="Zhu Y."/>
            <person name="Muzny D.M."/>
            <person name="Weinstock G."/>
            <person name="Gibbs R.A."/>
        </authorList>
    </citation>
    <scope>NUCLEOTIDE SEQUENCE [LARGE SCALE GENOMIC DNA]</scope>
    <source>
        <strain evidence="4">LSR1</strain>
    </source>
</reference>
<keyword evidence="4" id="KW-1185">Reference proteome</keyword>
<feature type="domain" description="CCHC-type" evidence="2">
    <location>
        <begin position="80"/>
        <end position="96"/>
    </location>
</feature>
<dbReference type="Proteomes" id="UP000007819">
    <property type="component" value="Unassembled WGS sequence"/>
</dbReference>
<dbReference type="AlphaFoldDB" id="A0A8R2FDT1"/>
<dbReference type="EnsemblMetazoa" id="XM_008191080.1">
    <property type="protein sequence ID" value="XP_008189302.1"/>
    <property type="gene ID" value="LOC103311457"/>
</dbReference>
<dbReference type="InterPro" id="IPR036875">
    <property type="entry name" value="Znf_CCHC_sf"/>
</dbReference>
<dbReference type="KEGG" id="api:103311457"/>
<keyword evidence="1" id="KW-0479">Metal-binding</keyword>
<feature type="domain" description="CCHC-type" evidence="2">
    <location>
        <begin position="102"/>
        <end position="117"/>
    </location>
</feature>
<organism evidence="3 4">
    <name type="scientific">Acyrthosiphon pisum</name>
    <name type="common">Pea aphid</name>
    <dbReference type="NCBI Taxonomy" id="7029"/>
    <lineage>
        <taxon>Eukaryota</taxon>
        <taxon>Metazoa</taxon>
        <taxon>Ecdysozoa</taxon>
        <taxon>Arthropoda</taxon>
        <taxon>Hexapoda</taxon>
        <taxon>Insecta</taxon>
        <taxon>Pterygota</taxon>
        <taxon>Neoptera</taxon>
        <taxon>Paraneoptera</taxon>
        <taxon>Hemiptera</taxon>
        <taxon>Sternorrhyncha</taxon>
        <taxon>Aphidomorpha</taxon>
        <taxon>Aphidoidea</taxon>
        <taxon>Aphididae</taxon>
        <taxon>Macrosiphini</taxon>
        <taxon>Acyrthosiphon</taxon>
    </lineage>
</organism>